<evidence type="ECO:0000313" key="1">
    <source>
        <dbReference type="EMBL" id="GFP84366.1"/>
    </source>
</evidence>
<dbReference type="PANTHER" id="PTHR14091">
    <property type="entry name" value="PERIODIC TRYPTOPHAN PROTEIN 1"/>
    <property type="match status" value="1"/>
</dbReference>
<keyword evidence="2" id="KW-1185">Reference proteome</keyword>
<comment type="caution">
    <text evidence="1">The sequence shown here is derived from an EMBL/GenBank/DDBJ whole genome shotgun (WGS) entry which is preliminary data.</text>
</comment>
<gene>
    <name evidence="1" type="ORF">PHJA_000580400</name>
</gene>
<organism evidence="1 2">
    <name type="scientific">Phtheirospermum japonicum</name>
    <dbReference type="NCBI Taxonomy" id="374723"/>
    <lineage>
        <taxon>Eukaryota</taxon>
        <taxon>Viridiplantae</taxon>
        <taxon>Streptophyta</taxon>
        <taxon>Embryophyta</taxon>
        <taxon>Tracheophyta</taxon>
        <taxon>Spermatophyta</taxon>
        <taxon>Magnoliopsida</taxon>
        <taxon>eudicotyledons</taxon>
        <taxon>Gunneridae</taxon>
        <taxon>Pentapetalae</taxon>
        <taxon>asterids</taxon>
        <taxon>lamiids</taxon>
        <taxon>Lamiales</taxon>
        <taxon>Orobanchaceae</taxon>
        <taxon>Orobanchaceae incertae sedis</taxon>
        <taxon>Phtheirospermum</taxon>
    </lineage>
</organism>
<name>A0A830BBE4_9LAMI</name>
<dbReference type="Proteomes" id="UP000653305">
    <property type="component" value="Unassembled WGS sequence"/>
</dbReference>
<dbReference type="Gene3D" id="2.130.10.10">
    <property type="entry name" value="YVTN repeat-like/Quinoprotein amine dehydrogenase"/>
    <property type="match status" value="2"/>
</dbReference>
<dbReference type="GO" id="GO:0005634">
    <property type="term" value="C:nucleus"/>
    <property type="evidence" value="ECO:0007669"/>
    <property type="project" value="TreeGrafter"/>
</dbReference>
<dbReference type="OrthoDB" id="270624at2759"/>
<evidence type="ECO:0000313" key="2">
    <source>
        <dbReference type="Proteomes" id="UP000653305"/>
    </source>
</evidence>
<dbReference type="AlphaFoldDB" id="A0A830BBE4"/>
<dbReference type="InterPro" id="IPR036322">
    <property type="entry name" value="WD40_repeat_dom_sf"/>
</dbReference>
<dbReference type="GO" id="GO:0006364">
    <property type="term" value="P:rRNA processing"/>
    <property type="evidence" value="ECO:0007669"/>
    <property type="project" value="InterPro"/>
</dbReference>
<dbReference type="EMBL" id="BMAC01000083">
    <property type="protein sequence ID" value="GFP84366.1"/>
    <property type="molecule type" value="Genomic_DNA"/>
</dbReference>
<protein>
    <submittedName>
        <fullName evidence="1">Periodic tryptophan protein 1 homolog</fullName>
    </submittedName>
</protein>
<proteinExistence type="predicted"/>
<dbReference type="Pfam" id="PF00400">
    <property type="entry name" value="WD40"/>
    <property type="match status" value="1"/>
</dbReference>
<dbReference type="SUPFAM" id="SSF50978">
    <property type="entry name" value="WD40 repeat-like"/>
    <property type="match status" value="1"/>
</dbReference>
<sequence length="455" mass="50299">MITAIAWVPKGASKSVPASADPPSKQEIEEILKGCASEIREESENEENSDDMNVDAFNQDGELARASFAADALGKPSKNGNPECDSLANALKELDMDRYDEEDDGVKLFGSYLGNLYYPSNDMDPYLQGRGDEDSEEEEDITIKPDDAIIPVIDLLRSLAANRFGYWKTRVVVIQSQTSMYTMKLSFQHFPFAQHGSILLLKVETGNFIAVGTRKTLIEIWDLDIMDEVRPAATLGGITEKKKKGNKKYVKYKDGSHTDSVLALAWNKEYRNIIASASADKLVKVHTVAWNHFAPQILLSGSSDRSVVMKDGRLPSHSGFRWPVAAEVESLAWDPHTEHSFVVSQGNGMVSGFDIRVQSKPSFTLHAHISPKCIFLLLSKDKLVKIWDLSNEPSCIASRNPKVEAVFSVSFSEDMPFTLAIGGFKGKLQAWDILSDAEVAKRYGNLPANLDKTSG</sequence>
<dbReference type="InterPro" id="IPR001680">
    <property type="entry name" value="WD40_rpt"/>
</dbReference>
<accession>A0A830BBE4</accession>
<dbReference type="InterPro" id="IPR015943">
    <property type="entry name" value="WD40/YVTN_repeat-like_dom_sf"/>
</dbReference>
<dbReference type="InterPro" id="IPR044285">
    <property type="entry name" value="PWP1"/>
</dbReference>
<dbReference type="PANTHER" id="PTHR14091:SF0">
    <property type="entry name" value="PERIODIC TRYPTOPHAN PROTEIN 1 HOMOLOG"/>
    <property type="match status" value="1"/>
</dbReference>
<dbReference type="SMART" id="SM00320">
    <property type="entry name" value="WD40"/>
    <property type="match status" value="4"/>
</dbReference>
<reference evidence="1" key="1">
    <citation type="submission" date="2020-07" db="EMBL/GenBank/DDBJ databases">
        <title>Ethylene signaling mediates host invasion by parasitic plants.</title>
        <authorList>
            <person name="Yoshida S."/>
        </authorList>
    </citation>
    <scope>NUCLEOTIDE SEQUENCE</scope>
    <source>
        <strain evidence="1">Okayama</strain>
    </source>
</reference>